<protein>
    <submittedName>
        <fullName evidence="1">Uncharacterized protein</fullName>
    </submittedName>
</protein>
<sequence>MTTLVPSPMTLNQGKILQNIDTCFKGLTKVLDSKKVIHIFLIFNEIALEKRYQLDIKMNHFLALKFENENDLNVMVEDVKQDEVHLASKATMGTIGILSGNSWIYGGHPILVSGTCKKENAIAHAKLIQTAINEVNSKKGKIPFQNVSIAPYEEAKQGKALVELMLKYHLSQDSPLYPLLSPFKFMNFFVGEDDLTAYKDWKHVTFKHLCNLILREQGIMVNGILLTPSIFKQHLASDGHPPQHIQPLFDPEDEQDVKLAYSLLSDIWSLNPAVPKGLCASFAESCKAILIFRKLCYHLIYPYICIDLSLSAQLEHLNAAAHLAIGLYVHKGAVRKFLPNELFLNIMIMIKNAYFCVGKASHGFILWGCNSNSPTAMDKETADRLDGHQMLKDMAAEATEPLVEKVECTIIFGSTSMSKLHALSLAFKHLGSPSSTDHLKQSSA</sequence>
<evidence type="ECO:0000313" key="1">
    <source>
        <dbReference type="EMBL" id="KAE9405328.1"/>
    </source>
</evidence>
<dbReference type="EMBL" id="ML769410">
    <property type="protein sequence ID" value="KAE9405328.1"/>
    <property type="molecule type" value="Genomic_DNA"/>
</dbReference>
<dbReference type="AlphaFoldDB" id="A0A6A4I7E7"/>
<accession>A0A6A4I7E7</accession>
<keyword evidence="2" id="KW-1185">Reference proteome</keyword>
<proteinExistence type="predicted"/>
<name>A0A6A4I7E7_9AGAR</name>
<gene>
    <name evidence="1" type="ORF">BT96DRAFT_935041</name>
</gene>
<dbReference type="OrthoDB" id="2691851at2759"/>
<evidence type="ECO:0000313" key="2">
    <source>
        <dbReference type="Proteomes" id="UP000799118"/>
    </source>
</evidence>
<reference evidence="1" key="1">
    <citation type="journal article" date="2019" name="Environ. Microbiol.">
        <title>Fungal ecological strategies reflected in gene transcription - a case study of two litter decomposers.</title>
        <authorList>
            <person name="Barbi F."/>
            <person name="Kohler A."/>
            <person name="Barry K."/>
            <person name="Baskaran P."/>
            <person name="Daum C."/>
            <person name="Fauchery L."/>
            <person name="Ihrmark K."/>
            <person name="Kuo A."/>
            <person name="LaButti K."/>
            <person name="Lipzen A."/>
            <person name="Morin E."/>
            <person name="Grigoriev I.V."/>
            <person name="Henrissat B."/>
            <person name="Lindahl B."/>
            <person name="Martin F."/>
        </authorList>
    </citation>
    <scope>NUCLEOTIDE SEQUENCE</scope>
    <source>
        <strain evidence="1">JB14</strain>
    </source>
</reference>
<dbReference type="Proteomes" id="UP000799118">
    <property type="component" value="Unassembled WGS sequence"/>
</dbReference>
<organism evidence="1 2">
    <name type="scientific">Gymnopus androsaceus JB14</name>
    <dbReference type="NCBI Taxonomy" id="1447944"/>
    <lineage>
        <taxon>Eukaryota</taxon>
        <taxon>Fungi</taxon>
        <taxon>Dikarya</taxon>
        <taxon>Basidiomycota</taxon>
        <taxon>Agaricomycotina</taxon>
        <taxon>Agaricomycetes</taxon>
        <taxon>Agaricomycetidae</taxon>
        <taxon>Agaricales</taxon>
        <taxon>Marasmiineae</taxon>
        <taxon>Omphalotaceae</taxon>
        <taxon>Gymnopus</taxon>
    </lineage>
</organism>